<dbReference type="InterPro" id="IPR036515">
    <property type="entry name" value="Transposase_17_sf"/>
</dbReference>
<dbReference type="GO" id="GO:0006313">
    <property type="term" value="P:DNA transposition"/>
    <property type="evidence" value="ECO:0007669"/>
    <property type="project" value="InterPro"/>
</dbReference>
<evidence type="ECO:0000313" key="2">
    <source>
        <dbReference type="EMBL" id="SFV34332.1"/>
    </source>
</evidence>
<organism evidence="2 3">
    <name type="scientific">Thermoflavifilum thermophilum</name>
    <dbReference type="NCBI Taxonomy" id="1393122"/>
    <lineage>
        <taxon>Bacteria</taxon>
        <taxon>Pseudomonadati</taxon>
        <taxon>Bacteroidota</taxon>
        <taxon>Chitinophagia</taxon>
        <taxon>Chitinophagales</taxon>
        <taxon>Chitinophagaceae</taxon>
        <taxon>Thermoflavifilum</taxon>
    </lineage>
</organism>
<dbReference type="InterPro" id="IPR002686">
    <property type="entry name" value="Transposase_17"/>
</dbReference>
<evidence type="ECO:0000313" key="3">
    <source>
        <dbReference type="Proteomes" id="UP000199537"/>
    </source>
</evidence>
<gene>
    <name evidence="2" type="ORF">SAMN05660895_1970</name>
</gene>
<protein>
    <submittedName>
        <fullName evidence="2">REP element-mobilizing transposase RayT</fullName>
    </submittedName>
</protein>
<dbReference type="Gene3D" id="3.30.70.1290">
    <property type="entry name" value="Transposase IS200-like"/>
    <property type="match status" value="1"/>
</dbReference>
<feature type="domain" description="Transposase IS200-like" evidence="1">
    <location>
        <begin position="24"/>
        <end position="178"/>
    </location>
</feature>
<dbReference type="STRING" id="1393122.SAMN05660895_1970"/>
<dbReference type="GO" id="GO:0004803">
    <property type="term" value="F:transposase activity"/>
    <property type="evidence" value="ECO:0007669"/>
    <property type="project" value="InterPro"/>
</dbReference>
<sequence>MNHHEIQPNIHHRRSIRLRGYDYSSAGAYFITICTHNRECLFGDIVDGEMRLNEWGRIVEWTWYDLPNHVANITLDIFVVMPNHFHGIIIITDTVVGAGSVGAGSVRAGSEPAPTPANTIQKRYGLPEIIRQFKTFSARRINEHRQTPGQPVWQRNYYEHIIRDDDDLNRIREYIINNPLKWESDEHYSK</sequence>
<accession>A0A1I7NI52</accession>
<name>A0A1I7NI52_9BACT</name>
<dbReference type="InterPro" id="IPR052715">
    <property type="entry name" value="RAYT_transposase"/>
</dbReference>
<dbReference type="PANTHER" id="PTHR36966">
    <property type="entry name" value="REP-ASSOCIATED TYROSINE TRANSPOSASE"/>
    <property type="match status" value="1"/>
</dbReference>
<dbReference type="SMART" id="SM01321">
    <property type="entry name" value="Y1_Tnp"/>
    <property type="match status" value="1"/>
</dbReference>
<evidence type="ECO:0000259" key="1">
    <source>
        <dbReference type="SMART" id="SM01321"/>
    </source>
</evidence>
<dbReference type="PANTHER" id="PTHR36966:SF1">
    <property type="entry name" value="REP-ASSOCIATED TYROSINE TRANSPOSASE"/>
    <property type="match status" value="1"/>
</dbReference>
<dbReference type="Proteomes" id="UP000199537">
    <property type="component" value="Unassembled WGS sequence"/>
</dbReference>
<dbReference type="EMBL" id="FPCJ01000001">
    <property type="protein sequence ID" value="SFV34332.1"/>
    <property type="molecule type" value="Genomic_DNA"/>
</dbReference>
<proteinExistence type="predicted"/>
<dbReference type="AlphaFoldDB" id="A0A1I7NI52"/>
<dbReference type="SUPFAM" id="SSF143422">
    <property type="entry name" value="Transposase IS200-like"/>
    <property type="match status" value="1"/>
</dbReference>
<reference evidence="3" key="1">
    <citation type="submission" date="2016-10" db="EMBL/GenBank/DDBJ databases">
        <authorList>
            <person name="Varghese N."/>
            <person name="Submissions S."/>
        </authorList>
    </citation>
    <scope>NUCLEOTIDE SEQUENCE [LARGE SCALE GENOMIC DNA]</scope>
    <source>
        <strain evidence="3">DSM 14807</strain>
    </source>
</reference>
<dbReference type="GO" id="GO:0043565">
    <property type="term" value="F:sequence-specific DNA binding"/>
    <property type="evidence" value="ECO:0007669"/>
    <property type="project" value="TreeGrafter"/>
</dbReference>
<keyword evidence="3" id="KW-1185">Reference proteome</keyword>